<sequence length="368" mass="41959">MSDRKYRPVYMFIFMGLMLMVIMMNYSFNLIYYIQNRIYENAVKTLFPVETYFEDNYDENAGSVWVDSEYMFSMAKEDKKPATQTDEGVVEAGAEVCPLPIQENAAGNVYNIADLNNYDFLMKFYTVTSITSLTTQIMRPEEFLAKDLSLEKNADSPQILIFHTHSQEGFMDTVEGDTSTTIVGVGDYLTDILTNTYGYNVYHDTSVYDYIDGKLDRSKAYTYAEENVTKILKENPSIEVVIDLHRDGVPDTTRLVTEENGVTMSKVMFFNGISYSKAKGDIGYLYNANRDDNLAMSLQMYLLGEAYYPGLLRNIYINAYRYCLHMKGRSMLIEAGAQTNTSTEVKNAMVPVADMLDRLLSGEKAYTE</sequence>
<accession>A0A174YYG3</accession>
<name>A0A174YYG3_9FIRM</name>
<dbReference type="Proteomes" id="UP000095780">
    <property type="component" value="Unassembled WGS sequence"/>
</dbReference>
<feature type="transmembrane region" description="Helical" evidence="1">
    <location>
        <begin position="12"/>
        <end position="34"/>
    </location>
</feature>
<dbReference type="InterPro" id="IPR010897">
    <property type="entry name" value="Spore_II_P"/>
</dbReference>
<keyword evidence="1" id="KW-0472">Membrane</keyword>
<gene>
    <name evidence="2" type="ORF">ERS852492_00374</name>
</gene>
<keyword evidence="1" id="KW-1133">Transmembrane helix</keyword>
<organism evidence="2 3">
    <name type="scientific">Lachnospira eligens</name>
    <dbReference type="NCBI Taxonomy" id="39485"/>
    <lineage>
        <taxon>Bacteria</taxon>
        <taxon>Bacillati</taxon>
        <taxon>Bacillota</taxon>
        <taxon>Clostridia</taxon>
        <taxon>Lachnospirales</taxon>
        <taxon>Lachnospiraceae</taxon>
        <taxon>Lachnospira</taxon>
    </lineage>
</organism>
<protein>
    <submittedName>
        <fullName evidence="2">Stage II sporulation protein P</fullName>
    </submittedName>
</protein>
<dbReference type="Pfam" id="PF07454">
    <property type="entry name" value="SpoIIP"/>
    <property type="match status" value="1"/>
</dbReference>
<keyword evidence="1" id="KW-0812">Transmembrane</keyword>
<evidence type="ECO:0000313" key="2">
    <source>
        <dbReference type="EMBL" id="CUQ80185.1"/>
    </source>
</evidence>
<dbReference type="RefSeq" id="WP_055285777.1">
    <property type="nucleotide sequence ID" value="NZ_CABIXW010000001.1"/>
</dbReference>
<evidence type="ECO:0000256" key="1">
    <source>
        <dbReference type="SAM" id="Phobius"/>
    </source>
</evidence>
<dbReference type="AlphaFoldDB" id="A0A174YYG3"/>
<proteinExistence type="predicted"/>
<evidence type="ECO:0000313" key="3">
    <source>
        <dbReference type="Proteomes" id="UP000095780"/>
    </source>
</evidence>
<reference evidence="2 3" key="1">
    <citation type="submission" date="2015-09" db="EMBL/GenBank/DDBJ databases">
        <authorList>
            <consortium name="Pathogen Informatics"/>
        </authorList>
    </citation>
    <scope>NUCLEOTIDE SEQUENCE [LARGE SCALE GENOMIC DNA]</scope>
    <source>
        <strain evidence="2 3">2789STDY5834878</strain>
    </source>
</reference>
<dbReference type="EMBL" id="CZBV01000001">
    <property type="protein sequence ID" value="CUQ80185.1"/>
    <property type="molecule type" value="Genomic_DNA"/>
</dbReference>